<dbReference type="Proteomes" id="UP001156441">
    <property type="component" value="Unassembled WGS sequence"/>
</dbReference>
<evidence type="ECO:0000259" key="4">
    <source>
        <dbReference type="PROSITE" id="PS50949"/>
    </source>
</evidence>
<dbReference type="InterPro" id="IPR000524">
    <property type="entry name" value="Tscrpt_reg_HTH_GntR"/>
</dbReference>
<dbReference type="InterPro" id="IPR008920">
    <property type="entry name" value="TF_FadR/GntR_C"/>
</dbReference>
<dbReference type="PRINTS" id="PR00035">
    <property type="entry name" value="HTHGNTR"/>
</dbReference>
<organism evidence="5 6">
    <name type="scientific">Actinophytocola gossypii</name>
    <dbReference type="NCBI Taxonomy" id="2812003"/>
    <lineage>
        <taxon>Bacteria</taxon>
        <taxon>Bacillati</taxon>
        <taxon>Actinomycetota</taxon>
        <taxon>Actinomycetes</taxon>
        <taxon>Pseudonocardiales</taxon>
        <taxon>Pseudonocardiaceae</taxon>
    </lineage>
</organism>
<protein>
    <submittedName>
        <fullName evidence="5">FadR family transcriptional regulator</fullName>
    </submittedName>
</protein>
<dbReference type="PANTHER" id="PTHR43537">
    <property type="entry name" value="TRANSCRIPTIONAL REGULATOR, GNTR FAMILY"/>
    <property type="match status" value="1"/>
</dbReference>
<proteinExistence type="predicted"/>
<dbReference type="Pfam" id="PF00392">
    <property type="entry name" value="GntR"/>
    <property type="match status" value="1"/>
</dbReference>
<evidence type="ECO:0000313" key="6">
    <source>
        <dbReference type="Proteomes" id="UP001156441"/>
    </source>
</evidence>
<dbReference type="EMBL" id="JAFFZE010000026">
    <property type="protein sequence ID" value="MCT2587618.1"/>
    <property type="molecule type" value="Genomic_DNA"/>
</dbReference>
<reference evidence="5 6" key="1">
    <citation type="submission" date="2021-02" db="EMBL/GenBank/DDBJ databases">
        <title>Actinophytocola xerophila sp. nov., isolated from soil of cotton cropping field.</title>
        <authorList>
            <person name="Huang R."/>
            <person name="Chen X."/>
            <person name="Ge X."/>
            <person name="Liu W."/>
        </authorList>
    </citation>
    <scope>NUCLEOTIDE SEQUENCE [LARGE SCALE GENOMIC DNA]</scope>
    <source>
        <strain evidence="5 6">S1-96</strain>
    </source>
</reference>
<dbReference type="InterPro" id="IPR011711">
    <property type="entry name" value="GntR_C"/>
</dbReference>
<dbReference type="PROSITE" id="PS50949">
    <property type="entry name" value="HTH_GNTR"/>
    <property type="match status" value="1"/>
</dbReference>
<evidence type="ECO:0000256" key="3">
    <source>
        <dbReference type="ARBA" id="ARBA00023163"/>
    </source>
</evidence>
<keyword evidence="2" id="KW-0238">DNA-binding</keyword>
<accession>A0ABT2JI96</accession>
<dbReference type="SUPFAM" id="SSF46785">
    <property type="entry name" value="Winged helix' DNA-binding domain"/>
    <property type="match status" value="1"/>
</dbReference>
<evidence type="ECO:0000256" key="1">
    <source>
        <dbReference type="ARBA" id="ARBA00023015"/>
    </source>
</evidence>
<evidence type="ECO:0000256" key="2">
    <source>
        <dbReference type="ARBA" id="ARBA00023125"/>
    </source>
</evidence>
<keyword evidence="6" id="KW-1185">Reference proteome</keyword>
<dbReference type="PANTHER" id="PTHR43537:SF24">
    <property type="entry name" value="GLUCONATE OPERON TRANSCRIPTIONAL REPRESSOR"/>
    <property type="match status" value="1"/>
</dbReference>
<dbReference type="CDD" id="cd07377">
    <property type="entry name" value="WHTH_GntR"/>
    <property type="match status" value="1"/>
</dbReference>
<dbReference type="Pfam" id="PF07729">
    <property type="entry name" value="FCD"/>
    <property type="match status" value="1"/>
</dbReference>
<dbReference type="SMART" id="SM00895">
    <property type="entry name" value="FCD"/>
    <property type="match status" value="1"/>
</dbReference>
<name>A0ABT2JI96_9PSEU</name>
<dbReference type="SUPFAM" id="SSF48008">
    <property type="entry name" value="GntR ligand-binding domain-like"/>
    <property type="match status" value="1"/>
</dbReference>
<comment type="caution">
    <text evidence="5">The sequence shown here is derived from an EMBL/GenBank/DDBJ whole genome shotgun (WGS) entry which is preliminary data.</text>
</comment>
<dbReference type="Gene3D" id="1.10.10.10">
    <property type="entry name" value="Winged helix-like DNA-binding domain superfamily/Winged helix DNA-binding domain"/>
    <property type="match status" value="1"/>
</dbReference>
<dbReference type="SMART" id="SM00345">
    <property type="entry name" value="HTH_GNTR"/>
    <property type="match status" value="1"/>
</dbReference>
<gene>
    <name evidence="5" type="ORF">JT362_31310</name>
</gene>
<sequence>MPAHGRRDAAAAVFRPVRTRNAFEETVERLLQAIRLGVAAPGERLPAERELAARLGVSRVTLREAIRAVADAGYVESRRGRYGGTFVAEDLPGLPRPRRGAAPSGVELEDVLTLRRVLESGAAEAAAARSLSPADRQHLRVRLTDATDVAPGEEAEYRRRDSRLHLAIAEVTGSASLTSAVADVRTGVNELLDAIPLIGANIEHSDEQHRLIVEAILSGDAPAARAAMDEHLDGTAALLRGFL</sequence>
<keyword evidence="1" id="KW-0805">Transcription regulation</keyword>
<keyword evidence="3" id="KW-0804">Transcription</keyword>
<dbReference type="InterPro" id="IPR036390">
    <property type="entry name" value="WH_DNA-bd_sf"/>
</dbReference>
<evidence type="ECO:0000313" key="5">
    <source>
        <dbReference type="EMBL" id="MCT2587618.1"/>
    </source>
</evidence>
<feature type="domain" description="HTH gntR-type" evidence="4">
    <location>
        <begin position="20"/>
        <end position="90"/>
    </location>
</feature>
<dbReference type="Gene3D" id="1.20.120.530">
    <property type="entry name" value="GntR ligand-binding domain-like"/>
    <property type="match status" value="1"/>
</dbReference>
<dbReference type="RefSeq" id="WP_260195527.1">
    <property type="nucleotide sequence ID" value="NZ_JAFFZE010000026.1"/>
</dbReference>
<dbReference type="InterPro" id="IPR036388">
    <property type="entry name" value="WH-like_DNA-bd_sf"/>
</dbReference>